<accession>A0A0V0R1X4</accession>
<dbReference type="AlphaFoldDB" id="A0A0V0R1X4"/>
<reference evidence="9 10" key="1">
    <citation type="journal article" date="2015" name="Sci. Rep.">
        <title>Genome of the facultative scuticociliatosis pathogen Pseudocohnilembus persalinus provides insight into its virulence through horizontal gene transfer.</title>
        <authorList>
            <person name="Xiong J."/>
            <person name="Wang G."/>
            <person name="Cheng J."/>
            <person name="Tian M."/>
            <person name="Pan X."/>
            <person name="Warren A."/>
            <person name="Jiang C."/>
            <person name="Yuan D."/>
            <person name="Miao W."/>
        </authorList>
    </citation>
    <scope>NUCLEOTIDE SEQUENCE [LARGE SCALE GENOMIC DNA]</scope>
    <source>
        <strain evidence="9">36N120E</strain>
    </source>
</reference>
<sequence>MNSSASLNETHIQELQKLLGFFRNKRQETVEDIEPALKEFISDNISDETLMYNKDDVLNLLQKFALSQKTAFEQDLAKTARMGGVYVKLLMLEAQKSDITFQANTDLIEDIRLIDIMKQIEIGEGFKVENLEEKLKNANLHKRGSNKLQSMQSQKLQEGDQDLQKKIQELENEIKSLKSGQDKQTNLFGNDEKNQLLNEIEDLKQKIHDMESEYEGVKSDLDKKLNESTQVNNLKKMMQQKNKQLKELKEELAQCKKE</sequence>
<feature type="coiled-coil region" evidence="8">
    <location>
        <begin position="128"/>
        <end position="258"/>
    </location>
</feature>
<dbReference type="GO" id="GO:1903565">
    <property type="term" value="P:negative regulation of protein localization to cilium"/>
    <property type="evidence" value="ECO:0007669"/>
    <property type="project" value="TreeGrafter"/>
</dbReference>
<dbReference type="EMBL" id="LDAU01000073">
    <property type="protein sequence ID" value="KRX08149.1"/>
    <property type="molecule type" value="Genomic_DNA"/>
</dbReference>
<comment type="similarity">
    <text evidence="2">Belongs to the LZTFL1 family.</text>
</comment>
<dbReference type="InParanoid" id="A0A0V0R1X4"/>
<evidence type="ECO:0000256" key="2">
    <source>
        <dbReference type="ARBA" id="ARBA00008868"/>
    </source>
</evidence>
<dbReference type="Proteomes" id="UP000054937">
    <property type="component" value="Unassembled WGS sequence"/>
</dbReference>
<comment type="function">
    <text evidence="6">Regulates ciliary localization of the BBSome complex. Together with the BBSome complex, controls SMO ciliary trafficking and contributes to the sonic hedgehog (SHH) pathway regulation. May play a role in neurite outgrowth. May have tumor suppressor function.</text>
</comment>
<gene>
    <name evidence="9" type="ORF">PPERSA_01694</name>
</gene>
<evidence type="ECO:0000313" key="10">
    <source>
        <dbReference type="Proteomes" id="UP000054937"/>
    </source>
</evidence>
<evidence type="ECO:0000256" key="6">
    <source>
        <dbReference type="ARBA" id="ARBA00024898"/>
    </source>
</evidence>
<keyword evidence="4" id="KW-0963">Cytoplasm</keyword>
<comment type="caution">
    <text evidence="9">The sequence shown here is derived from an EMBL/GenBank/DDBJ whole genome shotgun (WGS) entry which is preliminary data.</text>
</comment>
<organism evidence="9 10">
    <name type="scientific">Pseudocohnilembus persalinus</name>
    <name type="common">Ciliate</name>
    <dbReference type="NCBI Taxonomy" id="266149"/>
    <lineage>
        <taxon>Eukaryota</taxon>
        <taxon>Sar</taxon>
        <taxon>Alveolata</taxon>
        <taxon>Ciliophora</taxon>
        <taxon>Intramacronucleata</taxon>
        <taxon>Oligohymenophorea</taxon>
        <taxon>Scuticociliatia</taxon>
        <taxon>Philasterida</taxon>
        <taxon>Pseudocohnilembidae</taxon>
        <taxon>Pseudocohnilembus</taxon>
    </lineage>
</organism>
<evidence type="ECO:0000256" key="5">
    <source>
        <dbReference type="ARBA" id="ARBA00023054"/>
    </source>
</evidence>
<evidence type="ECO:0000256" key="1">
    <source>
        <dbReference type="ARBA" id="ARBA00004496"/>
    </source>
</evidence>
<dbReference type="PANTHER" id="PTHR21635:SF0">
    <property type="entry name" value="LEUCINE ZIPPER TRANSCRIPTION FACTOR-LIKE PROTEIN 1"/>
    <property type="match status" value="1"/>
</dbReference>
<dbReference type="OrthoDB" id="313412at2759"/>
<dbReference type="InterPro" id="IPR026157">
    <property type="entry name" value="LZTFL1"/>
</dbReference>
<dbReference type="PANTHER" id="PTHR21635">
    <property type="entry name" value="LEUCINE ZIPPER TRANSCRIPTION FACTOR LIKE"/>
    <property type="match status" value="1"/>
</dbReference>
<dbReference type="OMA" id="QMEGTTA"/>
<protein>
    <recommendedName>
        <fullName evidence="3">Leucine zipper transcription factor-like protein 1</fullName>
    </recommendedName>
</protein>
<dbReference type="Pfam" id="PF15294">
    <property type="entry name" value="Leu_zip"/>
    <property type="match status" value="1"/>
</dbReference>
<proteinExistence type="inferred from homology"/>
<evidence type="ECO:0000256" key="8">
    <source>
        <dbReference type="SAM" id="Coils"/>
    </source>
</evidence>
<comment type="subunit">
    <text evidence="7">Self-associates. Interacts with BBS9; the interaction mediates the association of LZTL1 with the BBsome complex and regulates BBSome ciliary trafficking.</text>
</comment>
<name>A0A0V0R1X4_PSEPJ</name>
<comment type="subcellular location">
    <subcellularLocation>
        <location evidence="1">Cytoplasm</location>
    </subcellularLocation>
</comment>
<dbReference type="GO" id="GO:0005737">
    <property type="term" value="C:cytoplasm"/>
    <property type="evidence" value="ECO:0007669"/>
    <property type="project" value="UniProtKB-SubCell"/>
</dbReference>
<evidence type="ECO:0000256" key="3">
    <source>
        <dbReference type="ARBA" id="ARBA00018920"/>
    </source>
</evidence>
<dbReference type="Gene3D" id="1.10.287.1490">
    <property type="match status" value="1"/>
</dbReference>
<keyword evidence="5 8" id="KW-0175">Coiled coil</keyword>
<evidence type="ECO:0000256" key="7">
    <source>
        <dbReference type="ARBA" id="ARBA00026004"/>
    </source>
</evidence>
<evidence type="ECO:0000313" key="9">
    <source>
        <dbReference type="EMBL" id="KRX08149.1"/>
    </source>
</evidence>
<keyword evidence="10" id="KW-1185">Reference proteome</keyword>
<evidence type="ECO:0000256" key="4">
    <source>
        <dbReference type="ARBA" id="ARBA00022490"/>
    </source>
</evidence>